<name>A0ACC2N3Z2_9HYME</name>
<comment type="caution">
    <text evidence="1">The sequence shown here is derived from an EMBL/GenBank/DDBJ whole genome shotgun (WGS) entry which is preliminary data.</text>
</comment>
<gene>
    <name evidence="1" type="ORF">QAD02_007535</name>
</gene>
<proteinExistence type="predicted"/>
<evidence type="ECO:0000313" key="1">
    <source>
        <dbReference type="EMBL" id="KAJ8665873.1"/>
    </source>
</evidence>
<dbReference type="EMBL" id="CM056744">
    <property type="protein sequence ID" value="KAJ8665873.1"/>
    <property type="molecule type" value="Genomic_DNA"/>
</dbReference>
<dbReference type="Proteomes" id="UP001239111">
    <property type="component" value="Chromosome 4"/>
</dbReference>
<protein>
    <submittedName>
        <fullName evidence="1">Uncharacterized protein</fullName>
    </submittedName>
</protein>
<evidence type="ECO:0000313" key="2">
    <source>
        <dbReference type="Proteomes" id="UP001239111"/>
    </source>
</evidence>
<organism evidence="1 2">
    <name type="scientific">Eretmocerus hayati</name>
    <dbReference type="NCBI Taxonomy" id="131215"/>
    <lineage>
        <taxon>Eukaryota</taxon>
        <taxon>Metazoa</taxon>
        <taxon>Ecdysozoa</taxon>
        <taxon>Arthropoda</taxon>
        <taxon>Hexapoda</taxon>
        <taxon>Insecta</taxon>
        <taxon>Pterygota</taxon>
        <taxon>Neoptera</taxon>
        <taxon>Endopterygota</taxon>
        <taxon>Hymenoptera</taxon>
        <taxon>Apocrita</taxon>
        <taxon>Proctotrupomorpha</taxon>
        <taxon>Chalcidoidea</taxon>
        <taxon>Aphelinidae</taxon>
        <taxon>Aphelininae</taxon>
        <taxon>Eretmocerus</taxon>
    </lineage>
</organism>
<reference evidence="1" key="1">
    <citation type="submission" date="2023-04" db="EMBL/GenBank/DDBJ databases">
        <title>A chromosome-level genome assembly of the parasitoid wasp Eretmocerus hayati.</title>
        <authorList>
            <person name="Zhong Y."/>
            <person name="Liu S."/>
            <person name="Liu Y."/>
        </authorList>
    </citation>
    <scope>NUCLEOTIDE SEQUENCE</scope>
    <source>
        <strain evidence="1">ZJU_SS_LIU_2023</strain>
    </source>
</reference>
<keyword evidence="2" id="KW-1185">Reference proteome</keyword>
<sequence length="752" mass="87275">MQSWREKYEWVESIDHDPSLAYCTACNVEMAAYDSNLRDHGTSWKHGIMTGEKVPLDKLDFQKALNQIELTALWTFRGVSFLFADYLKITMDKIIFDSVIWSDINLYRRLIPLIARNVIAPCHRQRLGKILKGRKPALLADESTDFRKTKALALMTRYFDTHLKRIRDSLLDLIPLYDGDEYSKADHMTIALKIRGSIEEIGCTMEDFSFFGTDGAAVYRGANNSVVRVVQGWNGYTKDINCACHVQQLCTECAVGKLPYEVQKNPNKVANYFAHSEPRNKRLKILQIKMGIKKPLSIKSICPTRWLEYFQCMERNYELWSCLLAYFTIEVAEEKKKKKKKDNKPEKKSEAEDLLEYFSSLTMKVYHAFVITELVDLYGVQKELQSESPVISVNGSVVLDLYTRYLCKFMDLDHVMSVGPERVDPKDSQHWKKEGISLDTEVIRQLGLLSKEDRDTFLKVSRSFLVELCDRYREKFDFKKDFLIQIQALHPQNALSTTFHEQVKDLNKLDEELPAILRGDVDRLQIINNEWENLVIKDVPESCKDEKHIDVFWVKISELKDGTENFMFKTLADFSLDCLCVPNSNAPPERAFSTWHWQVTKIRTPLHFESVRGCLLSRQHVIDVGGLENFQVTNEMFKRMAENLHDPFKKEDPLPDDQTYMGVEIPDWVIQNSINEKNFCARIKEGVRSTVSAQPRQPSQEHLKTIDTSSFYENVTEESWILPDSAGHDQVSQERISSKIRVQIKYMKIPKR</sequence>
<accession>A0ACC2N3Z2</accession>